<dbReference type="AlphaFoldDB" id="A0A1I7AEI9"/>
<reference evidence="2" key="1">
    <citation type="submission" date="2016-10" db="EMBL/GenBank/DDBJ databases">
        <authorList>
            <person name="Varghese N."/>
            <person name="Submissions S."/>
        </authorList>
    </citation>
    <scope>NUCLEOTIDE SEQUENCE [LARGE SCALE GENOMIC DNA]</scope>
    <source>
        <strain evidence="2">DSM 23445</strain>
    </source>
</reference>
<organism evidence="1 2">
    <name type="scientific">Algoriphagus locisalis</name>
    <dbReference type="NCBI Taxonomy" id="305507"/>
    <lineage>
        <taxon>Bacteria</taxon>
        <taxon>Pseudomonadati</taxon>
        <taxon>Bacteroidota</taxon>
        <taxon>Cytophagia</taxon>
        <taxon>Cytophagales</taxon>
        <taxon>Cyclobacteriaceae</taxon>
        <taxon>Algoriphagus</taxon>
    </lineage>
</organism>
<gene>
    <name evidence="1" type="ORF">SAMN04489724_1896</name>
</gene>
<accession>A0A1I7AEI9</accession>
<evidence type="ECO:0000313" key="1">
    <source>
        <dbReference type="EMBL" id="SFT73250.1"/>
    </source>
</evidence>
<dbReference type="EMBL" id="FPBF01000002">
    <property type="protein sequence ID" value="SFT73250.1"/>
    <property type="molecule type" value="Genomic_DNA"/>
</dbReference>
<evidence type="ECO:0000313" key="2">
    <source>
        <dbReference type="Proteomes" id="UP000199673"/>
    </source>
</evidence>
<dbReference type="STRING" id="305507.SAMN04489724_1896"/>
<name>A0A1I7AEI9_9BACT</name>
<sequence length="96" mass="11115">MAENLMGEMGEALMNIHKYQFPEDYQSLNSYVKRNGDYPNGVTVEFYKNMFWGGFNKTFAYAQMKAIKTSSPIASPYDKYYRDNYTAGFLKKLCGN</sequence>
<dbReference type="Proteomes" id="UP000199673">
    <property type="component" value="Unassembled WGS sequence"/>
</dbReference>
<proteinExistence type="predicted"/>
<keyword evidence="2" id="KW-1185">Reference proteome</keyword>
<protein>
    <submittedName>
        <fullName evidence="1">Uncharacterized protein</fullName>
    </submittedName>
</protein>